<dbReference type="EMBL" id="BGPR01000186">
    <property type="protein sequence ID" value="GBM03027.1"/>
    <property type="molecule type" value="Genomic_DNA"/>
</dbReference>
<reference evidence="1 2" key="1">
    <citation type="journal article" date="2019" name="Sci. Rep.">
        <title>Orb-weaving spider Araneus ventricosus genome elucidates the spidroin gene catalogue.</title>
        <authorList>
            <person name="Kono N."/>
            <person name="Nakamura H."/>
            <person name="Ohtoshi R."/>
            <person name="Moran D.A.P."/>
            <person name="Shinohara A."/>
            <person name="Yoshida Y."/>
            <person name="Fujiwara M."/>
            <person name="Mori M."/>
            <person name="Tomita M."/>
            <person name="Arakawa K."/>
        </authorList>
    </citation>
    <scope>NUCLEOTIDE SEQUENCE [LARGE SCALE GENOMIC DNA]</scope>
</reference>
<sequence>MTKTSEPGLNSKAETQKCRIGSLKFQQKHSTTSKTSKKLQSIGLLIEQVSSFTLSAATFASPMVTRPRTVFIPFQAEPSALAITSPTLAVPNI</sequence>
<protein>
    <submittedName>
        <fullName evidence="1">Uncharacterized protein</fullName>
    </submittedName>
</protein>
<comment type="caution">
    <text evidence="1">The sequence shown here is derived from an EMBL/GenBank/DDBJ whole genome shotgun (WGS) entry which is preliminary data.</text>
</comment>
<evidence type="ECO:0000313" key="1">
    <source>
        <dbReference type="EMBL" id="GBM03027.1"/>
    </source>
</evidence>
<dbReference type="Proteomes" id="UP000499080">
    <property type="component" value="Unassembled WGS sequence"/>
</dbReference>
<organism evidence="1 2">
    <name type="scientific">Araneus ventricosus</name>
    <name type="common">Orbweaver spider</name>
    <name type="synonym">Epeira ventricosa</name>
    <dbReference type="NCBI Taxonomy" id="182803"/>
    <lineage>
        <taxon>Eukaryota</taxon>
        <taxon>Metazoa</taxon>
        <taxon>Ecdysozoa</taxon>
        <taxon>Arthropoda</taxon>
        <taxon>Chelicerata</taxon>
        <taxon>Arachnida</taxon>
        <taxon>Araneae</taxon>
        <taxon>Araneomorphae</taxon>
        <taxon>Entelegynae</taxon>
        <taxon>Araneoidea</taxon>
        <taxon>Araneidae</taxon>
        <taxon>Araneus</taxon>
    </lineage>
</organism>
<dbReference type="AlphaFoldDB" id="A0A4Y2CGZ9"/>
<gene>
    <name evidence="1" type="ORF">AVEN_14541_1</name>
</gene>
<accession>A0A4Y2CGZ9</accession>
<evidence type="ECO:0000313" key="2">
    <source>
        <dbReference type="Proteomes" id="UP000499080"/>
    </source>
</evidence>
<name>A0A4Y2CGZ9_ARAVE</name>
<keyword evidence="2" id="KW-1185">Reference proteome</keyword>
<proteinExistence type="predicted"/>